<keyword evidence="1" id="KW-1133">Transmembrane helix</keyword>
<dbReference type="EMBL" id="CP030150">
    <property type="protein sequence ID" value="AWX71887.1"/>
    <property type="molecule type" value="Genomic_DNA"/>
</dbReference>
<dbReference type="AlphaFoldDB" id="A0ABC8D7Q8"/>
<evidence type="ECO:0000256" key="1">
    <source>
        <dbReference type="SAM" id="Phobius"/>
    </source>
</evidence>
<organism evidence="2 3">
    <name type="scientific">Bacillus velezensis</name>
    <dbReference type="NCBI Taxonomy" id="492670"/>
    <lineage>
        <taxon>Bacteria</taxon>
        <taxon>Bacillati</taxon>
        <taxon>Bacillota</taxon>
        <taxon>Bacilli</taxon>
        <taxon>Bacillales</taxon>
        <taxon>Bacillaceae</taxon>
        <taxon>Bacillus</taxon>
        <taxon>Bacillus amyloliquefaciens group</taxon>
    </lineage>
</organism>
<feature type="transmembrane region" description="Helical" evidence="1">
    <location>
        <begin position="6"/>
        <end position="25"/>
    </location>
</feature>
<gene>
    <name evidence="2" type="ORF">BVDSYZ_07575</name>
</gene>
<evidence type="ECO:0000313" key="2">
    <source>
        <dbReference type="EMBL" id="AWX71887.1"/>
    </source>
</evidence>
<keyword evidence="1" id="KW-0812">Transmembrane</keyword>
<protein>
    <submittedName>
        <fullName evidence="2">Uncharacterized protein</fullName>
    </submittedName>
</protein>
<dbReference type="Proteomes" id="UP000250069">
    <property type="component" value="Chromosome"/>
</dbReference>
<sequence>MFSSCSVFLPFLFVPILINVFHFNFKIVVYSQHPYLISITKQNKKTFMPDKGLKAKACTNIISP</sequence>
<evidence type="ECO:0000313" key="3">
    <source>
        <dbReference type="Proteomes" id="UP000250069"/>
    </source>
</evidence>
<accession>A0ABC8D7Q8</accession>
<name>A0ABC8D7Q8_BACVE</name>
<reference evidence="2 3" key="1">
    <citation type="submission" date="2018-06" db="EMBL/GenBank/DDBJ databases">
        <title>Complete Genome Sequence of Bacillus velezensis DSYZ, a Plant Growth-Promoting Rhizobacterium with Antifungal Activity.</title>
        <authorList>
            <person name="Du B."/>
            <person name="Ding Y."/>
            <person name="Liu K."/>
            <person name="Yao L."/>
            <person name="Wang C."/>
            <person name="Li H."/>
            <person name="Liu H."/>
        </authorList>
    </citation>
    <scope>NUCLEOTIDE SEQUENCE [LARGE SCALE GENOMIC DNA]</scope>
    <source>
        <strain evidence="2 3">DSYZ</strain>
    </source>
</reference>
<proteinExistence type="predicted"/>
<keyword evidence="1" id="KW-0472">Membrane</keyword>